<dbReference type="InterPro" id="IPR006300">
    <property type="entry name" value="FlgB"/>
</dbReference>
<keyword evidence="10" id="KW-1185">Reference proteome</keyword>
<feature type="compositionally biased region" description="Polar residues" evidence="7">
    <location>
        <begin position="48"/>
        <end position="59"/>
    </location>
</feature>
<comment type="similarity">
    <text evidence="2 6">Belongs to the flagella basal body rod proteins family.</text>
</comment>
<name>A0A3N4U274_9RHOB</name>
<feature type="region of interest" description="Disordered" evidence="7">
    <location>
        <begin position="48"/>
        <end position="70"/>
    </location>
</feature>
<comment type="subcellular location">
    <subcellularLocation>
        <location evidence="1 6">Bacterial flagellum basal body</location>
    </subcellularLocation>
</comment>
<comment type="subunit">
    <text evidence="6">The basal body constitutes a major portion of the flagellar organelle and consists of a number of rings mounted on a central rod.</text>
</comment>
<evidence type="ECO:0000313" key="9">
    <source>
        <dbReference type="EMBL" id="RPE64612.1"/>
    </source>
</evidence>
<dbReference type="GO" id="GO:0071973">
    <property type="term" value="P:bacterial-type flagellum-dependent cell motility"/>
    <property type="evidence" value="ECO:0007669"/>
    <property type="project" value="InterPro"/>
</dbReference>
<proteinExistence type="inferred from homology"/>
<dbReference type="PIRSF" id="PIRSF002889">
    <property type="entry name" value="Rod_FlgB"/>
    <property type="match status" value="1"/>
</dbReference>
<accession>A0A3N4U274</accession>
<feature type="domain" description="Flagellar basal body rod protein N-terminal" evidence="8">
    <location>
        <begin position="17"/>
        <end position="37"/>
    </location>
</feature>
<dbReference type="Proteomes" id="UP000269689">
    <property type="component" value="Unassembled WGS sequence"/>
</dbReference>
<evidence type="ECO:0000256" key="7">
    <source>
        <dbReference type="SAM" id="MobiDB-lite"/>
    </source>
</evidence>
<organism evidence="9 10">
    <name type="scientific">Pacificibacter maritimus</name>
    <dbReference type="NCBI Taxonomy" id="762213"/>
    <lineage>
        <taxon>Bacteria</taxon>
        <taxon>Pseudomonadati</taxon>
        <taxon>Pseudomonadota</taxon>
        <taxon>Alphaproteobacteria</taxon>
        <taxon>Rhodobacterales</taxon>
        <taxon>Roseobacteraceae</taxon>
        <taxon>Pacificibacter</taxon>
    </lineage>
</organism>
<dbReference type="GO" id="GO:0030694">
    <property type="term" value="C:bacterial-type flagellum basal body, rod"/>
    <property type="evidence" value="ECO:0007669"/>
    <property type="project" value="InterPro"/>
</dbReference>
<keyword evidence="9" id="KW-0969">Cilium</keyword>
<dbReference type="NCBIfam" id="NF009270">
    <property type="entry name" value="PRK12627.1"/>
    <property type="match status" value="1"/>
</dbReference>
<dbReference type="InterPro" id="IPR001444">
    <property type="entry name" value="Flag_bb_rod_N"/>
</dbReference>
<evidence type="ECO:0000313" key="10">
    <source>
        <dbReference type="Proteomes" id="UP000269689"/>
    </source>
</evidence>
<dbReference type="AlphaFoldDB" id="A0A3N4U274"/>
<evidence type="ECO:0000259" key="8">
    <source>
        <dbReference type="Pfam" id="PF00460"/>
    </source>
</evidence>
<comment type="caution">
    <text evidence="9">The sequence shown here is derived from an EMBL/GenBank/DDBJ whole genome shotgun (WGS) entry which is preliminary data.</text>
</comment>
<keyword evidence="9" id="KW-0282">Flagellum</keyword>
<dbReference type="Pfam" id="PF00460">
    <property type="entry name" value="Flg_bb_rod"/>
    <property type="match status" value="1"/>
</dbReference>
<dbReference type="NCBIfam" id="TIGR01396">
    <property type="entry name" value="FlgB"/>
    <property type="match status" value="1"/>
</dbReference>
<dbReference type="EMBL" id="RKQK01000004">
    <property type="protein sequence ID" value="RPE64612.1"/>
    <property type="molecule type" value="Genomic_DNA"/>
</dbReference>
<sequence length="128" mass="13952">MFQNLDIFQMASGLAKHASSRQEVIAKNIANADTPEYRAQDIASFQETYQGAQSQSSMKASRAGHLSGATPENTFITQIDAADPSSPNGNTVALETEMMKATEVRHQHDLAMSVYKSSMNILRTSLGR</sequence>
<comment type="function">
    <text evidence="5 6">Structural component of flagellum, the bacterial motility apparatus. Part of the rod structure of flagellar basal body.</text>
</comment>
<evidence type="ECO:0000256" key="6">
    <source>
        <dbReference type="PIRNR" id="PIRNR002889"/>
    </source>
</evidence>
<keyword evidence="9" id="KW-0966">Cell projection</keyword>
<evidence type="ECO:0000256" key="2">
    <source>
        <dbReference type="ARBA" id="ARBA00009677"/>
    </source>
</evidence>
<gene>
    <name evidence="9" type="ORF">EDD53_2371</name>
</gene>
<protein>
    <recommendedName>
        <fullName evidence="3 6">Flagellar basal body rod protein FlgB</fullName>
    </recommendedName>
</protein>
<evidence type="ECO:0000256" key="5">
    <source>
        <dbReference type="ARBA" id="ARBA00024934"/>
    </source>
</evidence>
<evidence type="ECO:0000256" key="4">
    <source>
        <dbReference type="ARBA" id="ARBA00023143"/>
    </source>
</evidence>
<keyword evidence="4 6" id="KW-0975">Bacterial flagellum</keyword>
<reference evidence="9 10" key="1">
    <citation type="submission" date="2018-11" db="EMBL/GenBank/DDBJ databases">
        <title>Genomic Encyclopedia of Type Strains, Phase IV (KMG-IV): sequencing the most valuable type-strain genomes for metagenomic binning, comparative biology and taxonomic classification.</title>
        <authorList>
            <person name="Goeker M."/>
        </authorList>
    </citation>
    <scope>NUCLEOTIDE SEQUENCE [LARGE SCALE GENOMIC DNA]</scope>
    <source>
        <strain evidence="9 10">DSM 104731</strain>
    </source>
</reference>
<evidence type="ECO:0000256" key="1">
    <source>
        <dbReference type="ARBA" id="ARBA00004117"/>
    </source>
</evidence>
<dbReference type="OrthoDB" id="9788334at2"/>
<dbReference type="RefSeq" id="WP_123793423.1">
    <property type="nucleotide sequence ID" value="NZ_RKQK01000004.1"/>
</dbReference>
<evidence type="ECO:0000256" key="3">
    <source>
        <dbReference type="ARBA" id="ARBA00014376"/>
    </source>
</evidence>